<evidence type="ECO:0000256" key="8">
    <source>
        <dbReference type="PROSITE-ProRule" id="PRU00175"/>
    </source>
</evidence>
<dbReference type="InterPro" id="IPR013083">
    <property type="entry name" value="Znf_RING/FYVE/PHD"/>
</dbReference>
<proteinExistence type="predicted"/>
<dbReference type="SMART" id="SM00184">
    <property type="entry name" value="RING"/>
    <property type="match status" value="1"/>
</dbReference>
<feature type="domain" description="RING-type" evidence="9">
    <location>
        <begin position="178"/>
        <end position="219"/>
    </location>
</feature>
<keyword evidence="7" id="KW-0862">Zinc</keyword>
<keyword evidence="11" id="KW-1185">Reference proteome</keyword>
<evidence type="ECO:0000313" key="11">
    <source>
        <dbReference type="Proteomes" id="UP001153555"/>
    </source>
</evidence>
<reference evidence="10" key="1">
    <citation type="submission" date="2019-12" db="EMBL/GenBank/DDBJ databases">
        <authorList>
            <person name="Scholes J."/>
        </authorList>
    </citation>
    <scope>NUCLEOTIDE SEQUENCE</scope>
</reference>
<dbReference type="EMBL" id="CACSLK010010322">
    <property type="protein sequence ID" value="CAA0812424.1"/>
    <property type="molecule type" value="Genomic_DNA"/>
</dbReference>
<evidence type="ECO:0000256" key="7">
    <source>
        <dbReference type="ARBA" id="ARBA00022833"/>
    </source>
</evidence>
<dbReference type="AlphaFoldDB" id="A0A9N7MP04"/>
<keyword evidence="5 8" id="KW-0863">Zinc-finger</keyword>
<keyword evidence="3" id="KW-0808">Transferase</keyword>
<organism evidence="10 11">
    <name type="scientific">Striga hermonthica</name>
    <name type="common">Purple witchweed</name>
    <name type="synonym">Buchnera hermonthica</name>
    <dbReference type="NCBI Taxonomy" id="68872"/>
    <lineage>
        <taxon>Eukaryota</taxon>
        <taxon>Viridiplantae</taxon>
        <taxon>Streptophyta</taxon>
        <taxon>Embryophyta</taxon>
        <taxon>Tracheophyta</taxon>
        <taxon>Spermatophyta</taxon>
        <taxon>Magnoliopsida</taxon>
        <taxon>eudicotyledons</taxon>
        <taxon>Gunneridae</taxon>
        <taxon>Pentapetalae</taxon>
        <taxon>asterids</taxon>
        <taxon>lamiids</taxon>
        <taxon>Lamiales</taxon>
        <taxon>Orobanchaceae</taxon>
        <taxon>Buchnereae</taxon>
        <taxon>Striga</taxon>
    </lineage>
</organism>
<dbReference type="Gene3D" id="3.30.40.10">
    <property type="entry name" value="Zinc/RING finger domain, C3HC4 (zinc finger)"/>
    <property type="match status" value="1"/>
</dbReference>
<dbReference type="Pfam" id="PF13639">
    <property type="entry name" value="zf-RING_2"/>
    <property type="match status" value="1"/>
</dbReference>
<comment type="caution">
    <text evidence="10">The sequence shown here is derived from an EMBL/GenBank/DDBJ whole genome shotgun (WGS) entry which is preliminary data.</text>
</comment>
<dbReference type="PANTHER" id="PTHR22937">
    <property type="entry name" value="E3 UBIQUITIN-PROTEIN LIGASE RNF165"/>
    <property type="match status" value="1"/>
</dbReference>
<dbReference type="GO" id="GO:0061630">
    <property type="term" value="F:ubiquitin protein ligase activity"/>
    <property type="evidence" value="ECO:0007669"/>
    <property type="project" value="UniProtKB-EC"/>
</dbReference>
<keyword evidence="4" id="KW-0479">Metal-binding</keyword>
<dbReference type="InterPro" id="IPR001841">
    <property type="entry name" value="Znf_RING"/>
</dbReference>
<evidence type="ECO:0000256" key="4">
    <source>
        <dbReference type="ARBA" id="ARBA00022723"/>
    </source>
</evidence>
<dbReference type="SUPFAM" id="SSF57850">
    <property type="entry name" value="RING/U-box"/>
    <property type="match status" value="1"/>
</dbReference>
<evidence type="ECO:0000256" key="6">
    <source>
        <dbReference type="ARBA" id="ARBA00022786"/>
    </source>
</evidence>
<name>A0A9N7MP04_STRHE</name>
<dbReference type="Proteomes" id="UP001153555">
    <property type="component" value="Unassembled WGS sequence"/>
</dbReference>
<comment type="catalytic activity">
    <reaction evidence="1">
        <text>S-ubiquitinyl-[E2 ubiquitin-conjugating enzyme]-L-cysteine + [acceptor protein]-L-lysine = [E2 ubiquitin-conjugating enzyme]-L-cysteine + N(6)-ubiquitinyl-[acceptor protein]-L-lysine.</text>
        <dbReference type="EC" id="2.3.2.27"/>
    </reaction>
</comment>
<accession>A0A9N7MP04</accession>
<evidence type="ECO:0000256" key="2">
    <source>
        <dbReference type="ARBA" id="ARBA00012483"/>
    </source>
</evidence>
<dbReference type="GO" id="GO:0008270">
    <property type="term" value="F:zinc ion binding"/>
    <property type="evidence" value="ECO:0007669"/>
    <property type="project" value="UniProtKB-KW"/>
</dbReference>
<dbReference type="PROSITE" id="PS50089">
    <property type="entry name" value="ZF_RING_2"/>
    <property type="match status" value="1"/>
</dbReference>
<evidence type="ECO:0000256" key="5">
    <source>
        <dbReference type="ARBA" id="ARBA00022771"/>
    </source>
</evidence>
<protein>
    <recommendedName>
        <fullName evidence="2">RING-type E3 ubiquitin transferase</fullName>
        <ecNumber evidence="2">2.3.2.27</ecNumber>
    </recommendedName>
</protein>
<evidence type="ECO:0000256" key="1">
    <source>
        <dbReference type="ARBA" id="ARBA00000900"/>
    </source>
</evidence>
<dbReference type="EC" id="2.3.2.27" evidence="2"/>
<gene>
    <name evidence="10" type="ORF">SHERM_13100</name>
</gene>
<sequence length="230" mass="25872">MDYLTLTPPDHDDCGLVDPNFTEVMENQLTDNEEEEDDDTGAQLESALGRRWTNNDSQRVVWRMDREIHALGPEYFAHYRAHFVDMVADPDFGHVWERAICRYINYLRAQGSLVPDTDTDYLVSDIWSEVGRYIDTGAVDVTIDTGAIDDDHIVVGSGVSEEALSRGLKRKRGSGEMCVVCQDSLGDGEQVAGLGCGHDYHVDCIKQWLREKNVCPLCKVRAVQEEDDDA</sequence>
<dbReference type="OrthoDB" id="913834at2759"/>
<dbReference type="PANTHER" id="PTHR22937:SF163">
    <property type="entry name" value="RING-TYPE E3 UBIQUITIN TRANSFERASE"/>
    <property type="match status" value="1"/>
</dbReference>
<evidence type="ECO:0000256" key="3">
    <source>
        <dbReference type="ARBA" id="ARBA00022679"/>
    </source>
</evidence>
<dbReference type="InterPro" id="IPR045191">
    <property type="entry name" value="MBR1/2-like"/>
</dbReference>
<evidence type="ECO:0000259" key="9">
    <source>
        <dbReference type="PROSITE" id="PS50089"/>
    </source>
</evidence>
<keyword evidence="6" id="KW-0833">Ubl conjugation pathway</keyword>
<evidence type="ECO:0000313" key="10">
    <source>
        <dbReference type="EMBL" id="CAA0812424.1"/>
    </source>
</evidence>